<evidence type="ECO:0000313" key="3">
    <source>
        <dbReference type="EMBL" id="SFL16730.1"/>
    </source>
</evidence>
<dbReference type="Pfam" id="PF06693">
    <property type="entry name" value="DUF1190"/>
    <property type="match status" value="1"/>
</dbReference>
<feature type="region of interest" description="Disordered" evidence="1">
    <location>
        <begin position="173"/>
        <end position="195"/>
    </location>
</feature>
<dbReference type="RefSeq" id="WP_090188964.1">
    <property type="nucleotide sequence ID" value="NZ_CP072993.1"/>
</dbReference>
<evidence type="ECO:0000256" key="1">
    <source>
        <dbReference type="SAM" id="MobiDB-lite"/>
    </source>
</evidence>
<dbReference type="STRING" id="195913.SAMN04488004_10964"/>
<dbReference type="AlphaFoldDB" id="A0A1I4FHF5"/>
<reference evidence="3 4" key="1">
    <citation type="submission" date="2016-10" db="EMBL/GenBank/DDBJ databases">
        <authorList>
            <person name="de Groot N.N."/>
        </authorList>
    </citation>
    <scope>NUCLEOTIDE SEQUENCE [LARGE SCALE GENOMIC DNA]</scope>
    <source>
        <strain evidence="3 4">DSM 16199</strain>
    </source>
</reference>
<evidence type="ECO:0000313" key="4">
    <source>
        <dbReference type="Proteomes" id="UP000199550"/>
    </source>
</evidence>
<keyword evidence="4" id="KW-1185">Reference proteome</keyword>
<dbReference type="PROSITE" id="PS51257">
    <property type="entry name" value="PROKAR_LIPOPROTEIN"/>
    <property type="match status" value="1"/>
</dbReference>
<name>A0A1I4FHF5_9RHOB</name>
<dbReference type="Proteomes" id="UP000199550">
    <property type="component" value="Unassembled WGS sequence"/>
</dbReference>
<accession>A0A1I4FHF5</accession>
<dbReference type="InterPro" id="IPR009576">
    <property type="entry name" value="Biofilm_formation_YgiB"/>
</dbReference>
<protein>
    <submittedName>
        <fullName evidence="3">Uncharacterized conserved protein YgiB, involved in bioifilm formation, UPF0441/DUF1190 family</fullName>
    </submittedName>
</protein>
<gene>
    <name evidence="3" type="ORF">SAMN04488004_10964</name>
</gene>
<dbReference type="EMBL" id="FOTF01000009">
    <property type="protein sequence ID" value="SFL16730.1"/>
    <property type="molecule type" value="Genomic_DNA"/>
</dbReference>
<organism evidence="3 4">
    <name type="scientific">Loktanella salsilacus</name>
    <dbReference type="NCBI Taxonomy" id="195913"/>
    <lineage>
        <taxon>Bacteria</taxon>
        <taxon>Pseudomonadati</taxon>
        <taxon>Pseudomonadota</taxon>
        <taxon>Alphaproteobacteria</taxon>
        <taxon>Rhodobacterales</taxon>
        <taxon>Roseobacteraceae</taxon>
        <taxon>Loktanella</taxon>
    </lineage>
</organism>
<feature type="compositionally biased region" description="Low complexity" evidence="1">
    <location>
        <begin position="181"/>
        <end position="195"/>
    </location>
</feature>
<feature type="chain" id="PRO_5011521523" evidence="2">
    <location>
        <begin position="27"/>
        <end position="195"/>
    </location>
</feature>
<dbReference type="OrthoDB" id="8160435at2"/>
<sequence length="195" mass="20302">MTPARALKRSRIMPAILIGASAFALAACQDEQVDANAFPDLASCEEAAKDGTQIFTVEDCDTAFAEALTEYERTAPRYDELALCEEQHGGECVAQQSSSGGSMFMPLMAGYLMGSMLSNNRAQTQPLYRDSAGKYATASGGTVLNGNKGSAKMSASNFRPAAAASAPMSRASVKATGGFGSSRTSSFSNSRSFGG</sequence>
<evidence type="ECO:0000256" key="2">
    <source>
        <dbReference type="SAM" id="SignalP"/>
    </source>
</evidence>
<keyword evidence="2" id="KW-0732">Signal</keyword>
<feature type="signal peptide" evidence="2">
    <location>
        <begin position="1"/>
        <end position="26"/>
    </location>
</feature>
<proteinExistence type="predicted"/>